<feature type="domain" description="Transposase IS110-like N-terminal" evidence="1">
    <location>
        <begin position="5"/>
        <end position="147"/>
    </location>
</feature>
<comment type="caution">
    <text evidence="2">The sequence shown here is derived from an EMBL/GenBank/DDBJ whole genome shotgun (WGS) entry which is preliminary data.</text>
</comment>
<organism evidence="2 3">
    <name type="scientific">Novosphingobium capsulatum</name>
    <dbReference type="NCBI Taxonomy" id="13688"/>
    <lineage>
        <taxon>Bacteria</taxon>
        <taxon>Pseudomonadati</taxon>
        <taxon>Pseudomonadota</taxon>
        <taxon>Alphaproteobacteria</taxon>
        <taxon>Sphingomonadales</taxon>
        <taxon>Sphingomonadaceae</taxon>
        <taxon>Novosphingobium</taxon>
    </lineage>
</organism>
<dbReference type="InterPro" id="IPR047650">
    <property type="entry name" value="Transpos_IS110"/>
</dbReference>
<evidence type="ECO:0000259" key="1">
    <source>
        <dbReference type="Pfam" id="PF01548"/>
    </source>
</evidence>
<protein>
    <submittedName>
        <fullName evidence="2">Transposase</fullName>
    </submittedName>
</protein>
<accession>A0ABU1MR99</accession>
<evidence type="ECO:0000313" key="3">
    <source>
        <dbReference type="Proteomes" id="UP001184150"/>
    </source>
</evidence>
<dbReference type="Proteomes" id="UP001184150">
    <property type="component" value="Unassembled WGS sequence"/>
</dbReference>
<dbReference type="PANTHER" id="PTHR33055:SF3">
    <property type="entry name" value="PUTATIVE TRANSPOSASE FOR IS117-RELATED"/>
    <property type="match status" value="1"/>
</dbReference>
<proteinExistence type="predicted"/>
<name>A0ABU1MR99_9SPHN</name>
<dbReference type="PANTHER" id="PTHR33055">
    <property type="entry name" value="TRANSPOSASE FOR INSERTION SEQUENCE ELEMENT IS1111A"/>
    <property type="match status" value="1"/>
</dbReference>
<reference evidence="2 3" key="1">
    <citation type="submission" date="2023-07" db="EMBL/GenBank/DDBJ databases">
        <title>Sorghum-associated microbial communities from plants grown in Nebraska, USA.</title>
        <authorList>
            <person name="Schachtman D."/>
        </authorList>
    </citation>
    <scope>NUCLEOTIDE SEQUENCE [LARGE SCALE GENOMIC DNA]</scope>
    <source>
        <strain evidence="2 3">DS1027</strain>
    </source>
</reference>
<dbReference type="Pfam" id="PF01548">
    <property type="entry name" value="DEDD_Tnp_IS110"/>
    <property type="match status" value="1"/>
</dbReference>
<sequence length="212" mass="23148">MKHSAGLDLSMETTQVCIVDENGRKLVSEKVESSPEAIAMMLERYGPIERVVIETGRMSPAICLGLRELGVAVVCIDARQAHQSLNAMKANKADPRDAAGLAQLARTGFYKEVHVKSPAAHGVRSVITARSHLVEARVRLDNMIRGLCATFAYRPGAGQGKAFLEKIMQAAHIPGLSDAIASLLSVRAELMEQIKEMDRRLRVIISHRPVKS</sequence>
<evidence type="ECO:0000313" key="2">
    <source>
        <dbReference type="EMBL" id="MDR6512526.1"/>
    </source>
</evidence>
<keyword evidence="3" id="KW-1185">Reference proteome</keyword>
<dbReference type="InterPro" id="IPR002525">
    <property type="entry name" value="Transp_IS110-like_N"/>
</dbReference>
<gene>
    <name evidence="2" type="ORF">J2792_003411</name>
</gene>
<dbReference type="EMBL" id="JAVDRD010000010">
    <property type="protein sequence ID" value="MDR6512526.1"/>
    <property type="molecule type" value="Genomic_DNA"/>
</dbReference>